<evidence type="ECO:0000256" key="1">
    <source>
        <dbReference type="SAM" id="MobiDB-lite"/>
    </source>
</evidence>
<dbReference type="GO" id="GO:0003700">
    <property type="term" value="F:DNA-binding transcription factor activity"/>
    <property type="evidence" value="ECO:0007669"/>
    <property type="project" value="InterPro"/>
</dbReference>
<dbReference type="EMBL" id="PRKZ01000004">
    <property type="protein sequence ID" value="RAW50013.1"/>
    <property type="molecule type" value="Genomic_DNA"/>
</dbReference>
<name>A0A329TM70_9FIRM</name>
<reference evidence="3 4" key="1">
    <citation type="submission" date="2018-02" db="EMBL/GenBank/DDBJ databases">
        <title>Complete genome sequencing of Faecalibacterium prausnitzii strains isolated from the human gut.</title>
        <authorList>
            <person name="Fitzgerald B.C."/>
            <person name="Shkoporov A.N."/>
            <person name="Ross P.R."/>
            <person name="Hill C."/>
        </authorList>
    </citation>
    <scope>NUCLEOTIDE SEQUENCE [LARGE SCALE GENOMIC DNA]</scope>
    <source>
        <strain evidence="3 4">APC942/8-14-2</strain>
    </source>
</reference>
<protein>
    <submittedName>
        <fullName evidence="3">ModE family transcriptional regulator</fullName>
    </submittedName>
</protein>
<gene>
    <name evidence="3" type="ORF">C4N25_07440</name>
</gene>
<dbReference type="PANTHER" id="PTHR30432">
    <property type="entry name" value="TRANSCRIPTIONAL REGULATOR MODE"/>
    <property type="match status" value="1"/>
</dbReference>
<dbReference type="Pfam" id="PF00126">
    <property type="entry name" value="HTH_1"/>
    <property type="match status" value="1"/>
</dbReference>
<evidence type="ECO:0000313" key="4">
    <source>
        <dbReference type="Proteomes" id="UP000251634"/>
    </source>
</evidence>
<comment type="caution">
    <text evidence="3">The sequence shown here is derived from an EMBL/GenBank/DDBJ whole genome shotgun (WGS) entry which is preliminary data.</text>
</comment>
<organism evidence="3 4">
    <name type="scientific">Faecalibacterium prausnitzii</name>
    <dbReference type="NCBI Taxonomy" id="853"/>
    <lineage>
        <taxon>Bacteria</taxon>
        <taxon>Bacillati</taxon>
        <taxon>Bacillota</taxon>
        <taxon>Clostridia</taxon>
        <taxon>Eubacteriales</taxon>
        <taxon>Oscillospiraceae</taxon>
        <taxon>Faecalibacterium</taxon>
    </lineage>
</organism>
<sequence length="142" mass="15635">MKIQVESKGSVSVLMTQERPGSTARGPQHVMMKLQIYNTSPHFGKGIVSIMMLVRQGSSLRAACAQMGLSYSKAWRLLKSAEADLGIPLLDTQKGGTKRAGSTLTPQGEELLDRYLAFEKEAREAVFAAFEKHFKADDAFQK</sequence>
<dbReference type="InterPro" id="IPR000847">
    <property type="entry name" value="LysR_HTH_N"/>
</dbReference>
<dbReference type="PANTHER" id="PTHR30432:SF1">
    <property type="entry name" value="DNA-BINDING TRANSCRIPTIONAL DUAL REGULATOR MODE"/>
    <property type="match status" value="1"/>
</dbReference>
<dbReference type="Gene3D" id="1.10.10.10">
    <property type="entry name" value="Winged helix-like DNA-binding domain superfamily/Winged helix DNA-binding domain"/>
    <property type="match status" value="1"/>
</dbReference>
<feature type="region of interest" description="Disordered" evidence="1">
    <location>
        <begin position="1"/>
        <end position="26"/>
    </location>
</feature>
<dbReference type="InterPro" id="IPR051815">
    <property type="entry name" value="Molybdate_resp_trans_reg"/>
</dbReference>
<dbReference type="AlphaFoldDB" id="A0A329TM70"/>
<proteinExistence type="predicted"/>
<feature type="domain" description="HTH lysR-type" evidence="2">
    <location>
        <begin position="53"/>
        <end position="109"/>
    </location>
</feature>
<dbReference type="InterPro" id="IPR036390">
    <property type="entry name" value="WH_DNA-bd_sf"/>
</dbReference>
<accession>A0A329TM70</accession>
<dbReference type="Proteomes" id="UP000251634">
    <property type="component" value="Unassembled WGS sequence"/>
</dbReference>
<evidence type="ECO:0000259" key="2">
    <source>
        <dbReference type="Pfam" id="PF00126"/>
    </source>
</evidence>
<dbReference type="SUPFAM" id="SSF46785">
    <property type="entry name" value="Winged helix' DNA-binding domain"/>
    <property type="match status" value="1"/>
</dbReference>
<evidence type="ECO:0000313" key="3">
    <source>
        <dbReference type="EMBL" id="RAW50013.1"/>
    </source>
</evidence>
<dbReference type="InterPro" id="IPR036388">
    <property type="entry name" value="WH-like_DNA-bd_sf"/>
</dbReference>